<dbReference type="InterPro" id="IPR018170">
    <property type="entry name" value="Aldo/ket_reductase_CS"/>
</dbReference>
<organism evidence="3 4">
    <name type="scientific">Chrysophaeum taylorii</name>
    <dbReference type="NCBI Taxonomy" id="2483200"/>
    <lineage>
        <taxon>Eukaryota</taxon>
        <taxon>Sar</taxon>
        <taxon>Stramenopiles</taxon>
        <taxon>Ochrophyta</taxon>
        <taxon>Pelagophyceae</taxon>
        <taxon>Pelagomonadales</taxon>
        <taxon>Pelagomonadaceae</taxon>
        <taxon>Chrysophaeum</taxon>
    </lineage>
</organism>
<dbReference type="PRINTS" id="PR00069">
    <property type="entry name" value="ALDKETRDTASE"/>
</dbReference>
<dbReference type="InterPro" id="IPR020471">
    <property type="entry name" value="AKR"/>
</dbReference>
<dbReference type="SUPFAM" id="SSF51430">
    <property type="entry name" value="NAD(P)-linked oxidoreductase"/>
    <property type="match status" value="1"/>
</dbReference>
<dbReference type="PANTHER" id="PTHR43625">
    <property type="entry name" value="AFLATOXIN B1 ALDEHYDE REDUCTASE"/>
    <property type="match status" value="1"/>
</dbReference>
<dbReference type="AlphaFoldDB" id="A0AAD7U5Q7"/>
<dbReference type="PROSITE" id="PS00062">
    <property type="entry name" value="ALDOKETO_REDUCTASE_2"/>
    <property type="match status" value="1"/>
</dbReference>
<dbReference type="Pfam" id="PF00248">
    <property type="entry name" value="Aldo_ket_red"/>
    <property type="match status" value="1"/>
</dbReference>
<feature type="domain" description="NADP-dependent oxidoreductase" evidence="2">
    <location>
        <begin position="62"/>
        <end position="351"/>
    </location>
</feature>
<dbReference type="Gene3D" id="3.20.20.100">
    <property type="entry name" value="NADP-dependent oxidoreductase domain"/>
    <property type="match status" value="1"/>
</dbReference>
<keyword evidence="1" id="KW-0560">Oxidoreductase</keyword>
<dbReference type="GO" id="GO:0016491">
    <property type="term" value="F:oxidoreductase activity"/>
    <property type="evidence" value="ECO:0007669"/>
    <property type="project" value="UniProtKB-KW"/>
</dbReference>
<dbReference type="InterPro" id="IPR050791">
    <property type="entry name" value="Aldo-Keto_reductase"/>
</dbReference>
<dbReference type="PANTHER" id="PTHR43625:SF5">
    <property type="entry name" value="PYRIDOXAL REDUCTASE, CHLOROPLASTIC"/>
    <property type="match status" value="1"/>
</dbReference>
<keyword evidence="4" id="KW-1185">Reference proteome</keyword>
<gene>
    <name evidence="3" type="ORF">CTAYLR_010667</name>
</gene>
<evidence type="ECO:0000259" key="2">
    <source>
        <dbReference type="Pfam" id="PF00248"/>
    </source>
</evidence>
<evidence type="ECO:0000256" key="1">
    <source>
        <dbReference type="ARBA" id="ARBA00023002"/>
    </source>
</evidence>
<dbReference type="CDD" id="cd19093">
    <property type="entry name" value="AKR_AtPLR-like"/>
    <property type="match status" value="1"/>
</dbReference>
<dbReference type="EMBL" id="JAQMWT010000658">
    <property type="protein sequence ID" value="KAJ8598736.1"/>
    <property type="molecule type" value="Genomic_DNA"/>
</dbReference>
<dbReference type="PROSITE" id="PS51318">
    <property type="entry name" value="TAT"/>
    <property type="match status" value="1"/>
</dbReference>
<dbReference type="InterPro" id="IPR023210">
    <property type="entry name" value="NADP_OxRdtase_dom"/>
</dbReference>
<dbReference type="Proteomes" id="UP001230188">
    <property type="component" value="Unassembled WGS sequence"/>
</dbReference>
<proteinExistence type="predicted"/>
<name>A0AAD7U5Q7_9STRA</name>
<evidence type="ECO:0000313" key="4">
    <source>
        <dbReference type="Proteomes" id="UP001230188"/>
    </source>
</evidence>
<accession>A0AAD7U5Q7</accession>
<comment type="caution">
    <text evidence="3">The sequence shown here is derived from an EMBL/GenBank/DDBJ whole genome shotgun (WGS) entry which is preliminary data.</text>
</comment>
<dbReference type="InterPro" id="IPR006311">
    <property type="entry name" value="TAT_signal"/>
</dbReference>
<evidence type="ECO:0000313" key="3">
    <source>
        <dbReference type="EMBL" id="KAJ8598736.1"/>
    </source>
</evidence>
<dbReference type="InterPro" id="IPR036812">
    <property type="entry name" value="NAD(P)_OxRdtase_dom_sf"/>
</dbReference>
<reference evidence="3" key="1">
    <citation type="submission" date="2023-01" db="EMBL/GenBank/DDBJ databases">
        <title>Metagenome sequencing of chrysophaentin producing Chrysophaeum taylorii.</title>
        <authorList>
            <person name="Davison J."/>
            <person name="Bewley C."/>
        </authorList>
    </citation>
    <scope>NUCLEOTIDE SEQUENCE</scope>
    <source>
        <strain evidence="3">NIES-1699</strain>
    </source>
</reference>
<dbReference type="GO" id="GO:0005737">
    <property type="term" value="C:cytoplasm"/>
    <property type="evidence" value="ECO:0007669"/>
    <property type="project" value="TreeGrafter"/>
</dbReference>
<sequence>MLGVMLLVAGGGTALQSVPRRDALTQLGGGAAAAAAPGLVSPPRANAATIGQQQQQQQELGKLGIGAWAWGDTLFWGYDSNNDNELRETFDFVANSKAGFIDTAEVYGFGRSETLVGDFSKAAGDFKVATKFAPLPWRTTSADVVKACEASLKRLDRDAIDLYQIHFPNAWSNRAYWSGLVECVEKNLVKAVGVSNYGVEATTAVRDVLAKRGIPLASNQIQYSLLYRYPEDNGLLATCRNLGVDVLAYSPLALGLLTNKFTRENAVLPAGPRKALVQTYLADDRFVSLQGVLDQIATAHASTPAAVSLNWTRAKGTIPIAGARNLRQAKANLAALDWDLDADEILLLDNAARNLPWLGIKPPFAEKDIFTGMKMFDS</sequence>
<protein>
    <recommendedName>
        <fullName evidence="2">NADP-dependent oxidoreductase domain-containing protein</fullName>
    </recommendedName>
</protein>